<name>A0A0S8G301_UNCT6</name>
<sequence>MAKTQKIDTQTYNYNYTWKKGVWPTMTIQDITTPGCYVDWHTGHLYRVNPEMLEVGGTIFSCFCSTDPWLVVKISDNYLLPLDEARILAANASANVNF</sequence>
<dbReference type="AlphaFoldDB" id="A0A0S8G301"/>
<protein>
    <submittedName>
        <fullName evidence="1">Uncharacterized protein</fullName>
    </submittedName>
</protein>
<organism evidence="1 2">
    <name type="scientific">candidate division TA06 bacterium SM23_40</name>
    <dbReference type="NCBI Taxonomy" id="1703774"/>
    <lineage>
        <taxon>Bacteria</taxon>
        <taxon>Bacteria division TA06</taxon>
    </lineage>
</organism>
<dbReference type="Proteomes" id="UP000051717">
    <property type="component" value="Unassembled WGS sequence"/>
</dbReference>
<proteinExistence type="predicted"/>
<accession>A0A0S8G301</accession>
<comment type="caution">
    <text evidence="1">The sequence shown here is derived from an EMBL/GenBank/DDBJ whole genome shotgun (WGS) entry which is preliminary data.</text>
</comment>
<reference evidence="1 2" key="1">
    <citation type="journal article" date="2015" name="Microbiome">
        <title>Genomic resolution of linkages in carbon, nitrogen, and sulfur cycling among widespread estuary sediment bacteria.</title>
        <authorList>
            <person name="Baker B.J."/>
            <person name="Lazar C.S."/>
            <person name="Teske A.P."/>
            <person name="Dick G.J."/>
        </authorList>
    </citation>
    <scope>NUCLEOTIDE SEQUENCE [LARGE SCALE GENOMIC DNA]</scope>
    <source>
        <strain evidence="1">SM23_40</strain>
    </source>
</reference>
<dbReference type="EMBL" id="LJUI01000129">
    <property type="protein sequence ID" value="KPK67416.1"/>
    <property type="molecule type" value="Genomic_DNA"/>
</dbReference>
<evidence type="ECO:0000313" key="2">
    <source>
        <dbReference type="Proteomes" id="UP000051717"/>
    </source>
</evidence>
<evidence type="ECO:0000313" key="1">
    <source>
        <dbReference type="EMBL" id="KPK67416.1"/>
    </source>
</evidence>
<gene>
    <name evidence="1" type="ORF">AMJ82_10685</name>
</gene>